<dbReference type="Pfam" id="PF13086">
    <property type="entry name" value="AAA_11"/>
    <property type="match status" value="1"/>
</dbReference>
<dbReference type="Pfam" id="PF13087">
    <property type="entry name" value="AAA_12"/>
    <property type="match status" value="1"/>
</dbReference>
<dbReference type="EMBL" id="ML978711">
    <property type="protein sequence ID" value="KAF2092264.1"/>
    <property type="molecule type" value="Genomic_DNA"/>
</dbReference>
<dbReference type="InterPro" id="IPR045055">
    <property type="entry name" value="DNA2/NAM7-like"/>
</dbReference>
<keyword evidence="4" id="KW-0378">Hydrolase</keyword>
<dbReference type="CDD" id="cd17936">
    <property type="entry name" value="EEXXEc_NFX1"/>
    <property type="match status" value="1"/>
</dbReference>
<dbReference type="AlphaFoldDB" id="A0A9P4I287"/>
<feature type="non-terminal residue" evidence="4">
    <location>
        <position position="1067"/>
    </location>
</feature>
<accession>A0A9P4I287</accession>
<dbReference type="InterPro" id="IPR027417">
    <property type="entry name" value="P-loop_NTPase"/>
</dbReference>
<keyword evidence="1" id="KW-0347">Helicase</keyword>
<dbReference type="InterPro" id="IPR041679">
    <property type="entry name" value="DNA2/NAM7-like_C"/>
</dbReference>
<gene>
    <name evidence="4" type="ORF">K490DRAFT_31703</name>
</gene>
<comment type="caution">
    <text evidence="4">The sequence shown here is derived from an EMBL/GenBank/DDBJ whole genome shotgun (WGS) entry which is preliminary data.</text>
</comment>
<organism evidence="4 5">
    <name type="scientific">Saccharata proteae CBS 121410</name>
    <dbReference type="NCBI Taxonomy" id="1314787"/>
    <lineage>
        <taxon>Eukaryota</taxon>
        <taxon>Fungi</taxon>
        <taxon>Dikarya</taxon>
        <taxon>Ascomycota</taxon>
        <taxon>Pezizomycotina</taxon>
        <taxon>Dothideomycetes</taxon>
        <taxon>Dothideomycetes incertae sedis</taxon>
        <taxon>Botryosphaeriales</taxon>
        <taxon>Saccharataceae</taxon>
        <taxon>Saccharata</taxon>
    </lineage>
</organism>
<evidence type="ECO:0000259" key="3">
    <source>
        <dbReference type="Pfam" id="PF13087"/>
    </source>
</evidence>
<keyword evidence="5" id="KW-1185">Reference proteome</keyword>
<keyword evidence="1" id="KW-0547">Nucleotide-binding</keyword>
<dbReference type="GO" id="GO:0031380">
    <property type="term" value="C:nuclear RNA-directed RNA polymerase complex"/>
    <property type="evidence" value="ECO:0007669"/>
    <property type="project" value="TreeGrafter"/>
</dbReference>
<name>A0A9P4I287_9PEZI</name>
<dbReference type="GO" id="GO:0004386">
    <property type="term" value="F:helicase activity"/>
    <property type="evidence" value="ECO:0007669"/>
    <property type="project" value="InterPro"/>
</dbReference>
<feature type="domain" description="DNA2/NAM7 helicase helicase" evidence="2">
    <location>
        <begin position="373"/>
        <end position="693"/>
    </location>
</feature>
<dbReference type="Gene3D" id="3.40.50.300">
    <property type="entry name" value="P-loop containing nucleotide triphosphate hydrolases"/>
    <property type="match status" value="2"/>
</dbReference>
<dbReference type="Proteomes" id="UP000799776">
    <property type="component" value="Unassembled WGS sequence"/>
</dbReference>
<proteinExistence type="predicted"/>
<dbReference type="CDD" id="cd06008">
    <property type="entry name" value="NF-X1-zinc-finger"/>
    <property type="match status" value="1"/>
</dbReference>
<dbReference type="InterPro" id="IPR041677">
    <property type="entry name" value="DNA2/NAM7_AAA_11"/>
</dbReference>
<protein>
    <submittedName>
        <fullName evidence="4">P-loop containing nucleoside triphosphate hydrolase protein</fullName>
    </submittedName>
</protein>
<dbReference type="OrthoDB" id="2423195at2759"/>
<keyword evidence="1" id="KW-0067">ATP-binding</keyword>
<dbReference type="CDD" id="cd18808">
    <property type="entry name" value="SF1_C_Upf1"/>
    <property type="match status" value="1"/>
</dbReference>
<dbReference type="SUPFAM" id="SSF52540">
    <property type="entry name" value="P-loop containing nucleoside triphosphate hydrolases"/>
    <property type="match status" value="1"/>
</dbReference>
<evidence type="ECO:0000313" key="5">
    <source>
        <dbReference type="Proteomes" id="UP000799776"/>
    </source>
</evidence>
<dbReference type="PANTHER" id="PTHR10887">
    <property type="entry name" value="DNA2/NAM7 HELICASE FAMILY"/>
    <property type="match status" value="1"/>
</dbReference>
<evidence type="ECO:0000256" key="1">
    <source>
        <dbReference type="ARBA" id="ARBA00022806"/>
    </source>
</evidence>
<dbReference type="GO" id="GO:0031048">
    <property type="term" value="P:regulatory ncRNA-mediated heterochromatin formation"/>
    <property type="evidence" value="ECO:0007669"/>
    <property type="project" value="TreeGrafter"/>
</dbReference>
<reference evidence="4" key="1">
    <citation type="journal article" date="2020" name="Stud. Mycol.">
        <title>101 Dothideomycetes genomes: a test case for predicting lifestyles and emergence of pathogens.</title>
        <authorList>
            <person name="Haridas S."/>
            <person name="Albert R."/>
            <person name="Binder M."/>
            <person name="Bloem J."/>
            <person name="Labutti K."/>
            <person name="Salamov A."/>
            <person name="Andreopoulos B."/>
            <person name="Baker S."/>
            <person name="Barry K."/>
            <person name="Bills G."/>
            <person name="Bluhm B."/>
            <person name="Cannon C."/>
            <person name="Castanera R."/>
            <person name="Culley D."/>
            <person name="Daum C."/>
            <person name="Ezra D."/>
            <person name="Gonzalez J."/>
            <person name="Henrissat B."/>
            <person name="Kuo A."/>
            <person name="Liang C."/>
            <person name="Lipzen A."/>
            <person name="Lutzoni F."/>
            <person name="Magnuson J."/>
            <person name="Mondo S."/>
            <person name="Nolan M."/>
            <person name="Ohm R."/>
            <person name="Pangilinan J."/>
            <person name="Park H.-J."/>
            <person name="Ramirez L."/>
            <person name="Alfaro M."/>
            <person name="Sun H."/>
            <person name="Tritt A."/>
            <person name="Yoshinaga Y."/>
            <person name="Zwiers L.-H."/>
            <person name="Turgeon B."/>
            <person name="Goodwin S."/>
            <person name="Spatafora J."/>
            <person name="Crous P."/>
            <person name="Grigoriev I."/>
        </authorList>
    </citation>
    <scope>NUCLEOTIDE SEQUENCE</scope>
    <source>
        <strain evidence="4">CBS 121410</strain>
    </source>
</reference>
<sequence length="1067" mass="120445">MSEPITGFESDINSDISVEDKLVVFATKTESIELPGSLASSGPRHDNDHEDISKIQILPTMSEIQAIRPEYLPRKNTRSFHENHLQGYLDAQFRLLRRNCIGPLIDTIRQSWLQQLALCDEIPNSKKGMELYRAFGYSEAYQPPNTHCYFNLEVLNVEFHEGRGQIADVRFEQPPTIQNLVAGQRARWWAESGRLGTGALMCMLDVDGHQLFCAPLDEPSFPLDNERDVYCMMTRTVGKGVNATVPKDLFSDRKWAYTRLRITTCSNEMHTNLVRFFTNSPAKQCLVEQPGTLVPSFKPSLDVLQEYSQTRNMPFADLLCCSGQTGLITMAPPAYSNDEFRFNLRSIMKDGRSAFLTPHKHFEMDVLREGSSLDEGQAKALVNALTSRIALIQGPPGTGKSFTGEAIARVLLDNREKAQLGPLVIMAQTNHALDEVLERMKPFCPEGVIRIGTGSKSSSQWLSHYNLKKQAWRKGSPRDQHQTSKLRAERTVAAKECENLLSNIRNASNDKWAMANEVQELLASICPNRHTQIFGQRHGELQDARTALQNWIDSGCETNFTPRPLISLQEADMIIATFSREERISISDYWFDQQLELTKREYETAAAKWQQATDKIAEIRQGQDLLCLQDAKVIGVTSAGMTSRKKTFDLLKSKVMICEEAGEILEANTIAALYQSLEHVIMIGDHQQLRPHVGWDMSVYNSKGRAFSLDISLFERLVGHSDNDGTTMRLPVTTLSTQRRMHPSISRFTRLQYENLEDGENVHEYPQVAGMKDRLYWIDHTEYEDNVGRLAAEVNPSASNQYEVDYICALVEYLVRQGRYETKDIAVIVPYGSQERKIRDKLSKVKSVRQKAAIDDQDDWFGDEKTEKATFMAPTSLCVRISTIDNFQGEQADVIIASLTRSNPNQSMGFLSFDARINVLLSRAKHGMYIFGSRSNFSSGSGIWPKVIGTLERDGLIGTELKLECPRHPENKIIIRGPQDFLTKAPQGGCDVRCGKPLACGHECHAPCHSDLMHSHHECQDRCQRKFDCGHQCRKLCFEECDEVCPMMDTELGRKLACGHDGTSVPC</sequence>
<evidence type="ECO:0000259" key="2">
    <source>
        <dbReference type="Pfam" id="PF13086"/>
    </source>
</evidence>
<dbReference type="GO" id="GO:0016787">
    <property type="term" value="F:hydrolase activity"/>
    <property type="evidence" value="ECO:0007669"/>
    <property type="project" value="UniProtKB-KW"/>
</dbReference>
<feature type="domain" description="DNA2/NAM7 helicase-like C-terminal" evidence="3">
    <location>
        <begin position="709"/>
        <end position="934"/>
    </location>
</feature>
<dbReference type="PANTHER" id="PTHR10887:SF445">
    <property type="entry name" value="NFX1-TYPE ZINC FINGER-CONTAINING PROTEIN 1"/>
    <property type="match status" value="1"/>
</dbReference>
<evidence type="ECO:0000313" key="4">
    <source>
        <dbReference type="EMBL" id="KAF2092264.1"/>
    </source>
</evidence>
<dbReference type="InterPro" id="IPR047187">
    <property type="entry name" value="SF1_C_Upf1"/>
</dbReference>